<dbReference type="Pfam" id="PF18895">
    <property type="entry name" value="T4SS_pilin"/>
    <property type="match status" value="1"/>
</dbReference>
<evidence type="ECO:0000313" key="3">
    <source>
        <dbReference type="Proteomes" id="UP000178349"/>
    </source>
</evidence>
<evidence type="ECO:0000313" key="2">
    <source>
        <dbReference type="EMBL" id="OGH85868.1"/>
    </source>
</evidence>
<reference evidence="2 3" key="1">
    <citation type="journal article" date="2016" name="Nat. Commun.">
        <title>Thousands of microbial genomes shed light on interconnected biogeochemical processes in an aquifer system.</title>
        <authorList>
            <person name="Anantharaman K."/>
            <person name="Brown C.T."/>
            <person name="Hug L.A."/>
            <person name="Sharon I."/>
            <person name="Castelle C.J."/>
            <person name="Probst A.J."/>
            <person name="Thomas B.C."/>
            <person name="Singh A."/>
            <person name="Wilkins M.J."/>
            <person name="Karaoz U."/>
            <person name="Brodie E.L."/>
            <person name="Williams K.H."/>
            <person name="Hubbard S.S."/>
            <person name="Banfield J.F."/>
        </authorList>
    </citation>
    <scope>NUCLEOTIDE SEQUENCE [LARGE SCALE GENOMIC DNA]</scope>
</reference>
<gene>
    <name evidence="2" type="ORF">A2493_02370</name>
</gene>
<feature type="transmembrane region" description="Helical" evidence="1">
    <location>
        <begin position="54"/>
        <end position="81"/>
    </location>
</feature>
<dbReference type="Proteomes" id="UP000178349">
    <property type="component" value="Unassembled WGS sequence"/>
</dbReference>
<feature type="transmembrane region" description="Helical" evidence="1">
    <location>
        <begin position="93"/>
        <end position="113"/>
    </location>
</feature>
<name>A0A1F6NPU9_9BACT</name>
<evidence type="ECO:0000256" key="1">
    <source>
        <dbReference type="SAM" id="Phobius"/>
    </source>
</evidence>
<protein>
    <submittedName>
        <fullName evidence="2">Uncharacterized protein</fullName>
    </submittedName>
</protein>
<dbReference type="EMBL" id="MFQW01000035">
    <property type="protein sequence ID" value="OGH85868.1"/>
    <property type="molecule type" value="Genomic_DNA"/>
</dbReference>
<comment type="caution">
    <text evidence="2">The sequence shown here is derived from an EMBL/GenBank/DDBJ whole genome shotgun (WGS) entry which is preliminary data.</text>
</comment>
<proteinExistence type="predicted"/>
<dbReference type="InterPro" id="IPR043993">
    <property type="entry name" value="T4SS_pilin"/>
</dbReference>
<keyword evidence="1" id="KW-0812">Transmembrane</keyword>
<keyword evidence="1" id="KW-0472">Membrane</keyword>
<keyword evidence="1" id="KW-1133">Transmembrane helix</keyword>
<accession>A0A1F6NPU9</accession>
<dbReference type="AlphaFoldDB" id="A0A1F6NPU9"/>
<organism evidence="2 3">
    <name type="scientific">Candidatus Magasanikbacteria bacterium RIFOXYC12_FULL_33_11</name>
    <dbReference type="NCBI Taxonomy" id="1798701"/>
    <lineage>
        <taxon>Bacteria</taxon>
        <taxon>Candidatus Magasanikiibacteriota</taxon>
    </lineage>
</organism>
<sequence length="221" mass="23067">MNNKKFFLTFGFLTVFFLLVMMFVPGFAFADNYGLDATAGAAGLPSGVDLPTVLGNVIGTALSMISVLFFGLMLYGGIIWMTARGKSENTQKALDTIIAAIIGVVIVLAAYAITNFVFSNVQSGAGGAGGGTGGNTTTHWCLPNAGSCHIVQGSCPSGETQYNSQLECNNNEVSTNPEGCYCTYIDGVLGNETLFSAYDSSECITRAEAQSISGGSSCIYK</sequence>